<proteinExistence type="predicted"/>
<dbReference type="EMBL" id="BBMS01000044">
    <property type="protein sequence ID" value="GAL28469.1"/>
    <property type="molecule type" value="Genomic_DNA"/>
</dbReference>
<reference evidence="2" key="2">
    <citation type="submission" date="2014-09" db="EMBL/GenBank/DDBJ databases">
        <authorList>
            <consortium name="NBRP consortium"/>
            <person name="Sawabe T."/>
            <person name="Meirelles P."/>
            <person name="Nakanishi M."/>
            <person name="Sayaka M."/>
            <person name="Hattori M."/>
            <person name="Ohkuma M."/>
        </authorList>
    </citation>
    <scope>NUCLEOTIDE SEQUENCE [LARGE SCALE GENOMIC DNA]</scope>
    <source>
        <strain evidence="2">JCM 19239</strain>
    </source>
</reference>
<name>A0ABQ0JI80_9VIBR</name>
<comment type="caution">
    <text evidence="1">The sequence shown here is derived from an EMBL/GenBank/DDBJ whole genome shotgun (WGS) entry which is preliminary data.</text>
</comment>
<evidence type="ECO:0000313" key="1">
    <source>
        <dbReference type="EMBL" id="GAL28469.1"/>
    </source>
</evidence>
<dbReference type="Proteomes" id="UP000029223">
    <property type="component" value="Unassembled WGS sequence"/>
</dbReference>
<evidence type="ECO:0000313" key="2">
    <source>
        <dbReference type="Proteomes" id="UP000029223"/>
    </source>
</evidence>
<sequence>MPSNSRFHKQTMLTLDYLTSPEVAAQNAQESWFSTPNKDVMHFS</sequence>
<gene>
    <name evidence="1" type="ORF">JCM19239_1545</name>
</gene>
<reference evidence="2" key="1">
    <citation type="submission" date="2014-09" db="EMBL/GenBank/DDBJ databases">
        <title>Vibrio variabilis JCM 19239. (C206) whole genome shotgun sequence.</title>
        <authorList>
            <person name="Sawabe T."/>
            <person name="Meirelles P."/>
            <person name="Nakanishi M."/>
            <person name="Sayaka M."/>
            <person name="Hattori M."/>
            <person name="Ohkuma M."/>
        </authorList>
    </citation>
    <scope>NUCLEOTIDE SEQUENCE [LARGE SCALE GENOMIC DNA]</scope>
    <source>
        <strain evidence="2">JCM 19239</strain>
    </source>
</reference>
<organism evidence="1 2">
    <name type="scientific">Vibrio variabilis</name>
    <dbReference type="NCBI Taxonomy" id="990271"/>
    <lineage>
        <taxon>Bacteria</taxon>
        <taxon>Pseudomonadati</taxon>
        <taxon>Pseudomonadota</taxon>
        <taxon>Gammaproteobacteria</taxon>
        <taxon>Vibrionales</taxon>
        <taxon>Vibrionaceae</taxon>
        <taxon>Vibrio</taxon>
    </lineage>
</organism>
<protein>
    <submittedName>
        <fullName evidence="1">Uncharacterized protein</fullName>
    </submittedName>
</protein>
<accession>A0ABQ0JI80</accession>
<keyword evidence="2" id="KW-1185">Reference proteome</keyword>